<feature type="compositionally biased region" description="Low complexity" evidence="1">
    <location>
        <begin position="66"/>
        <end position="83"/>
    </location>
</feature>
<keyword evidence="3" id="KW-1185">Reference proteome</keyword>
<reference evidence="2 3" key="1">
    <citation type="submission" date="2023-10" db="EMBL/GenBank/DDBJ databases">
        <title>Genome-Wide Identification Analysis in wild type Solanum Pinnatisectum Reveals Some Genes Defensing Phytophthora Infestans.</title>
        <authorList>
            <person name="Sun C."/>
        </authorList>
    </citation>
    <scope>NUCLEOTIDE SEQUENCE [LARGE SCALE GENOMIC DNA]</scope>
    <source>
        <strain evidence="2">LQN</strain>
        <tissue evidence="2">Leaf</tissue>
    </source>
</reference>
<evidence type="ECO:0000313" key="2">
    <source>
        <dbReference type="EMBL" id="KAK4737168.1"/>
    </source>
</evidence>
<gene>
    <name evidence="2" type="ORF">R3W88_000865</name>
</gene>
<proteinExistence type="predicted"/>
<evidence type="ECO:0000256" key="1">
    <source>
        <dbReference type="SAM" id="MobiDB-lite"/>
    </source>
</evidence>
<accession>A0AAV9MGS4</accession>
<evidence type="ECO:0000313" key="3">
    <source>
        <dbReference type="Proteomes" id="UP001311915"/>
    </source>
</evidence>
<organism evidence="2 3">
    <name type="scientific">Solanum pinnatisectum</name>
    <name type="common">tansyleaf nightshade</name>
    <dbReference type="NCBI Taxonomy" id="50273"/>
    <lineage>
        <taxon>Eukaryota</taxon>
        <taxon>Viridiplantae</taxon>
        <taxon>Streptophyta</taxon>
        <taxon>Embryophyta</taxon>
        <taxon>Tracheophyta</taxon>
        <taxon>Spermatophyta</taxon>
        <taxon>Magnoliopsida</taxon>
        <taxon>eudicotyledons</taxon>
        <taxon>Gunneridae</taxon>
        <taxon>Pentapetalae</taxon>
        <taxon>asterids</taxon>
        <taxon>lamiids</taxon>
        <taxon>Solanales</taxon>
        <taxon>Solanaceae</taxon>
        <taxon>Solanoideae</taxon>
        <taxon>Solaneae</taxon>
        <taxon>Solanum</taxon>
    </lineage>
</organism>
<dbReference type="EMBL" id="JAWPEI010000001">
    <property type="protein sequence ID" value="KAK4737168.1"/>
    <property type="molecule type" value="Genomic_DNA"/>
</dbReference>
<comment type="caution">
    <text evidence="2">The sequence shown here is derived from an EMBL/GenBank/DDBJ whole genome shotgun (WGS) entry which is preliminary data.</text>
</comment>
<feature type="region of interest" description="Disordered" evidence="1">
    <location>
        <begin position="60"/>
        <end position="149"/>
    </location>
</feature>
<sequence>MDQQISRLQKGKARILSIGKVVGDPWCWNVVKDNRCVGSSIYQPSPTVTNKFQALANEENTQPAYSSTDNNSDNNNCNAEINDVSQQRGEEESSKEWVSKSLGKVLCEQKSPERSSSSLGKHDAARVDVQHKQEHPKDNETDRGIEKKEMEKQKIIEETTMVPMEIERAATPDLEPEDQHVRDSNEAETILNTVKSKEGEQQARDEDEDNMNKAIIIVPTAIQTDDSLVVMVHTDSPNSTLHDTITHKVIETESKDSKDEQISTFSDSKEEQIFKDADLSHRVMKVHHFCSPGTDRSLMARWK</sequence>
<protein>
    <submittedName>
        <fullName evidence="2">Uncharacterized protein</fullName>
    </submittedName>
</protein>
<dbReference type="AlphaFoldDB" id="A0AAV9MGS4"/>
<feature type="compositionally biased region" description="Basic and acidic residues" evidence="1">
    <location>
        <begin position="120"/>
        <end position="149"/>
    </location>
</feature>
<feature type="compositionally biased region" description="Basic and acidic residues" evidence="1">
    <location>
        <begin position="88"/>
        <end position="98"/>
    </location>
</feature>
<name>A0AAV9MGS4_9SOLN</name>
<dbReference type="Proteomes" id="UP001311915">
    <property type="component" value="Unassembled WGS sequence"/>
</dbReference>